<dbReference type="PANTHER" id="PTHR33744:SF1">
    <property type="entry name" value="DNA-BINDING TRANSCRIPTIONAL ACTIVATOR ADER"/>
    <property type="match status" value="1"/>
</dbReference>
<feature type="compositionally biased region" description="Basic and acidic residues" evidence="2">
    <location>
        <begin position="181"/>
        <end position="195"/>
    </location>
</feature>
<sequence length="505" mass="54483">MVITVDGLVAVPSLGLRYLAGSRGGSRPVTWAHACDLPDPWRWFESGDLVMTTGGGLPAGAAGQARWLGRLIDSGVSGLVVALEASAPAVTPALLRAADKRDFPVLSASFDLQFVALARTVIESAVESERERLAVIKRLYDVYWQSLRARGTFDARISALEGSVGWALEVRDLDAGETLVRGREASGRQSARPERNSAPPGGNSAPPERNDDEATQVPVPGTGNVALLAYPGRRAVQDRALLEHLGGLIALELEHHAAQRDRLRASGQDLLLGLLADTIDLSAVRPELRHRGMAAAAAVVCWKAPDDTPPRHEHIHHHLRLQHCAPLLAYRAPVLLGLVPDDTELLTALTTELGEDCAVGVSTPLAASTQVSEAARQAQLAVARAHEAGVPLMRYGTDRCDGGFLPRSIEDTRQLVRRTLGPLITYDRSNGGELIRSLRTFLANDGGWQRSSDELGIHRQTLVYRLRKVERLTGLKATSTRGSAMLWLALRAADSARLSLDDLME</sequence>
<name>D9WLG4_9ACTN</name>
<dbReference type="InterPro" id="IPR041522">
    <property type="entry name" value="CdaR_GGDEF"/>
</dbReference>
<organism evidence="6 7">
    <name type="scientific">Streptomyces himastatinicus ATCC 53653</name>
    <dbReference type="NCBI Taxonomy" id="457427"/>
    <lineage>
        <taxon>Bacteria</taxon>
        <taxon>Bacillati</taxon>
        <taxon>Actinomycetota</taxon>
        <taxon>Actinomycetes</taxon>
        <taxon>Kitasatosporales</taxon>
        <taxon>Streptomycetaceae</taxon>
        <taxon>Streptomyces</taxon>
        <taxon>Streptomyces violaceusniger group</taxon>
    </lineage>
</organism>
<evidence type="ECO:0000259" key="4">
    <source>
        <dbReference type="Pfam" id="PF13556"/>
    </source>
</evidence>
<dbReference type="Gene3D" id="1.10.10.2840">
    <property type="entry name" value="PucR C-terminal helix-turn-helix domain"/>
    <property type="match status" value="1"/>
</dbReference>
<dbReference type="Pfam" id="PF07905">
    <property type="entry name" value="PucR"/>
    <property type="match status" value="1"/>
</dbReference>
<accession>D9WLG4</accession>
<evidence type="ECO:0000259" key="5">
    <source>
        <dbReference type="Pfam" id="PF17853"/>
    </source>
</evidence>
<feature type="domain" description="Purine catabolism PurC-like" evidence="3">
    <location>
        <begin position="9"/>
        <end position="123"/>
    </location>
</feature>
<dbReference type="Pfam" id="PF13556">
    <property type="entry name" value="HTH_30"/>
    <property type="match status" value="1"/>
</dbReference>
<evidence type="ECO:0000256" key="2">
    <source>
        <dbReference type="SAM" id="MobiDB-lite"/>
    </source>
</evidence>
<dbReference type="InterPro" id="IPR042070">
    <property type="entry name" value="PucR_C-HTH_sf"/>
</dbReference>
<feature type="region of interest" description="Disordered" evidence="2">
    <location>
        <begin position="181"/>
        <end position="220"/>
    </location>
</feature>
<evidence type="ECO:0000313" key="6">
    <source>
        <dbReference type="EMBL" id="EFL21568.1"/>
    </source>
</evidence>
<dbReference type="InterPro" id="IPR051448">
    <property type="entry name" value="CdaR-like_regulators"/>
</dbReference>
<dbReference type="Proteomes" id="UP000003963">
    <property type="component" value="Unassembled WGS sequence"/>
</dbReference>
<reference evidence="6 7" key="1">
    <citation type="submission" date="2009-02" db="EMBL/GenBank/DDBJ databases">
        <title>Annotation of Streptomyces hygroscopicus strain ATCC 53653.</title>
        <authorList>
            <consortium name="The Broad Institute Genome Sequencing Platform"/>
            <consortium name="Broad Institute Microbial Sequencing Center"/>
            <person name="Fischbach M."/>
            <person name="Godfrey P."/>
            <person name="Ward D."/>
            <person name="Young S."/>
            <person name="Zeng Q."/>
            <person name="Koehrsen M."/>
            <person name="Alvarado L."/>
            <person name="Berlin A.M."/>
            <person name="Bochicchio J."/>
            <person name="Borenstein D."/>
            <person name="Chapman S.B."/>
            <person name="Chen Z."/>
            <person name="Engels R."/>
            <person name="Freedman E."/>
            <person name="Gellesch M."/>
            <person name="Goldberg J."/>
            <person name="Griggs A."/>
            <person name="Gujja S."/>
            <person name="Heilman E.R."/>
            <person name="Heiman D.I."/>
            <person name="Hepburn T.A."/>
            <person name="Howarth C."/>
            <person name="Jen D."/>
            <person name="Larson L."/>
            <person name="Lewis B."/>
            <person name="Mehta T."/>
            <person name="Park D."/>
            <person name="Pearson M."/>
            <person name="Richards J."/>
            <person name="Roberts A."/>
            <person name="Saif S."/>
            <person name="Shea T.D."/>
            <person name="Shenoy N."/>
            <person name="Sisk P."/>
            <person name="Stolte C."/>
            <person name="Sykes S.N."/>
            <person name="Thomson T."/>
            <person name="Walk T."/>
            <person name="White J."/>
            <person name="Yandava C."/>
            <person name="Straight P."/>
            <person name="Clardy J."/>
            <person name="Hung D."/>
            <person name="Kolter R."/>
            <person name="Mekalanos J."/>
            <person name="Walker S."/>
            <person name="Walsh C.T."/>
            <person name="Wieland-Brown L.C."/>
            <person name="Haas B."/>
            <person name="Nusbaum C."/>
            <person name="Birren B."/>
        </authorList>
    </citation>
    <scope>NUCLEOTIDE SEQUENCE [LARGE SCALE GENOMIC DNA]</scope>
    <source>
        <strain evidence="6 7">ATCC 53653</strain>
    </source>
</reference>
<evidence type="ECO:0000313" key="7">
    <source>
        <dbReference type="Proteomes" id="UP000003963"/>
    </source>
</evidence>
<dbReference type="PANTHER" id="PTHR33744">
    <property type="entry name" value="CARBOHYDRATE DIACID REGULATOR"/>
    <property type="match status" value="1"/>
</dbReference>
<gene>
    <name evidence="6" type="ORF">SSOG_01279</name>
</gene>
<dbReference type="EMBL" id="GG657754">
    <property type="protein sequence ID" value="EFL21568.1"/>
    <property type="molecule type" value="Genomic_DNA"/>
</dbReference>
<dbReference type="AlphaFoldDB" id="D9WLG4"/>
<dbReference type="RefSeq" id="WP_009713390.1">
    <property type="nucleotide sequence ID" value="NZ_GG657754.1"/>
</dbReference>
<feature type="domain" description="PucR C-terminal helix-turn-helix" evidence="4">
    <location>
        <begin position="434"/>
        <end position="492"/>
    </location>
</feature>
<comment type="similarity">
    <text evidence="1">Belongs to the CdaR family.</text>
</comment>
<dbReference type="InterPro" id="IPR012914">
    <property type="entry name" value="PucR_dom"/>
</dbReference>
<evidence type="ECO:0000256" key="1">
    <source>
        <dbReference type="ARBA" id="ARBA00006754"/>
    </source>
</evidence>
<dbReference type="InterPro" id="IPR025736">
    <property type="entry name" value="PucR_C-HTH_dom"/>
</dbReference>
<keyword evidence="7" id="KW-1185">Reference proteome</keyword>
<dbReference type="STRING" id="457427.SSOG_01279"/>
<dbReference type="HOGENOM" id="CLU_017436_4_1_11"/>
<feature type="domain" description="CdaR GGDEF-like" evidence="5">
    <location>
        <begin position="298"/>
        <end position="382"/>
    </location>
</feature>
<protein>
    <submittedName>
        <fullName evidence="6">LigA protein</fullName>
    </submittedName>
</protein>
<proteinExistence type="inferred from homology"/>
<dbReference type="Pfam" id="PF17853">
    <property type="entry name" value="GGDEF_2"/>
    <property type="match status" value="1"/>
</dbReference>
<evidence type="ECO:0000259" key="3">
    <source>
        <dbReference type="Pfam" id="PF07905"/>
    </source>
</evidence>